<comment type="catalytic activity">
    <reaction evidence="1">
        <text>L-aspartyl-tRNA(Asn) + L-glutamine + ATP + H2O = L-asparaginyl-tRNA(Asn) + L-glutamate + ADP + phosphate + 2 H(+)</text>
        <dbReference type="Rhea" id="RHEA:14513"/>
        <dbReference type="Rhea" id="RHEA-COMP:9674"/>
        <dbReference type="Rhea" id="RHEA-COMP:9677"/>
        <dbReference type="ChEBI" id="CHEBI:15377"/>
        <dbReference type="ChEBI" id="CHEBI:15378"/>
        <dbReference type="ChEBI" id="CHEBI:29985"/>
        <dbReference type="ChEBI" id="CHEBI:30616"/>
        <dbReference type="ChEBI" id="CHEBI:43474"/>
        <dbReference type="ChEBI" id="CHEBI:58359"/>
        <dbReference type="ChEBI" id="CHEBI:78515"/>
        <dbReference type="ChEBI" id="CHEBI:78516"/>
        <dbReference type="ChEBI" id="CHEBI:456216"/>
    </reaction>
</comment>
<organism evidence="2 3">
    <name type="scientific">Candidatus Buchananbacteria bacterium RBG_13_36_9</name>
    <dbReference type="NCBI Taxonomy" id="1797530"/>
    <lineage>
        <taxon>Bacteria</taxon>
        <taxon>Candidatus Buchananiibacteriota</taxon>
    </lineage>
</organism>
<keyword evidence="1" id="KW-0436">Ligase</keyword>
<reference evidence="2 3" key="1">
    <citation type="journal article" date="2016" name="Nat. Commun.">
        <title>Thousands of microbial genomes shed light on interconnected biogeochemical processes in an aquifer system.</title>
        <authorList>
            <person name="Anantharaman K."/>
            <person name="Brown C.T."/>
            <person name="Hug L.A."/>
            <person name="Sharon I."/>
            <person name="Castelle C.J."/>
            <person name="Probst A.J."/>
            <person name="Thomas B.C."/>
            <person name="Singh A."/>
            <person name="Wilkins M.J."/>
            <person name="Karaoz U."/>
            <person name="Brodie E.L."/>
            <person name="Williams K.H."/>
            <person name="Hubbard S.S."/>
            <person name="Banfield J.F."/>
        </authorList>
    </citation>
    <scope>NUCLEOTIDE SEQUENCE [LARGE SCALE GENOMIC DNA]</scope>
</reference>
<dbReference type="Proteomes" id="UP000176498">
    <property type="component" value="Unassembled WGS sequence"/>
</dbReference>
<dbReference type="InterPro" id="IPR003837">
    <property type="entry name" value="GatC"/>
</dbReference>
<dbReference type="PANTHER" id="PTHR15004">
    <property type="entry name" value="GLUTAMYL-TRNA(GLN) AMIDOTRANSFERASE SUBUNIT C, MITOCHONDRIAL"/>
    <property type="match status" value="1"/>
</dbReference>
<dbReference type="GO" id="GO:0070681">
    <property type="term" value="P:glutaminyl-tRNAGln biosynthesis via transamidation"/>
    <property type="evidence" value="ECO:0007669"/>
    <property type="project" value="TreeGrafter"/>
</dbReference>
<keyword evidence="1" id="KW-0067">ATP-binding</keyword>
<dbReference type="GO" id="GO:0005524">
    <property type="term" value="F:ATP binding"/>
    <property type="evidence" value="ECO:0007669"/>
    <property type="project" value="UniProtKB-KW"/>
</dbReference>
<dbReference type="GO" id="GO:0006450">
    <property type="term" value="P:regulation of translational fidelity"/>
    <property type="evidence" value="ECO:0007669"/>
    <property type="project" value="InterPro"/>
</dbReference>
<dbReference type="GO" id="GO:0050567">
    <property type="term" value="F:glutaminyl-tRNA synthase (glutamine-hydrolyzing) activity"/>
    <property type="evidence" value="ECO:0007669"/>
    <property type="project" value="UniProtKB-UniRule"/>
</dbReference>
<comment type="subunit">
    <text evidence="1">Heterotrimer of A, B and C subunits.</text>
</comment>
<dbReference type="PANTHER" id="PTHR15004:SF0">
    <property type="entry name" value="GLUTAMYL-TRNA(GLN) AMIDOTRANSFERASE SUBUNIT C, MITOCHONDRIAL"/>
    <property type="match status" value="1"/>
</dbReference>
<protein>
    <recommendedName>
        <fullName evidence="1">Aspartyl/glutamyl-tRNA(Asn/Gln) amidotransferase subunit C</fullName>
        <shortName evidence="1">Asp/Glu-ADT subunit C</shortName>
        <ecNumber evidence="1">6.3.5.-</ecNumber>
    </recommendedName>
</protein>
<dbReference type="EMBL" id="MHHZ01000012">
    <property type="protein sequence ID" value="OGY41869.1"/>
    <property type="molecule type" value="Genomic_DNA"/>
</dbReference>
<keyword evidence="1" id="KW-0648">Protein biosynthesis</keyword>
<dbReference type="InterPro" id="IPR036113">
    <property type="entry name" value="Asp/Glu-ADT_sf_sub_c"/>
</dbReference>
<dbReference type="SUPFAM" id="SSF141000">
    <property type="entry name" value="Glu-tRNAGln amidotransferase C subunit"/>
    <property type="match status" value="1"/>
</dbReference>
<dbReference type="Gene3D" id="1.10.20.60">
    <property type="entry name" value="Glu-tRNAGln amidotransferase C subunit, N-terminal domain"/>
    <property type="match status" value="1"/>
</dbReference>
<dbReference type="AlphaFoldDB" id="A0A1G1XP70"/>
<evidence type="ECO:0000313" key="3">
    <source>
        <dbReference type="Proteomes" id="UP000176498"/>
    </source>
</evidence>
<comment type="function">
    <text evidence="1">Allows the formation of correctly charged Asn-tRNA(Asn) or Gln-tRNA(Gln) through the transamidation of misacylated Asp-tRNA(Asn) or Glu-tRNA(Gln) in organisms which lack either or both of asparaginyl-tRNA or glutaminyl-tRNA synthetases. The reaction takes place in the presence of glutamine and ATP through an activated phospho-Asp-tRNA(Asn) or phospho-Glu-tRNA(Gln).</text>
</comment>
<dbReference type="EC" id="6.3.5.-" evidence="1"/>
<evidence type="ECO:0000256" key="1">
    <source>
        <dbReference type="HAMAP-Rule" id="MF_00122"/>
    </source>
</evidence>
<dbReference type="HAMAP" id="MF_00122">
    <property type="entry name" value="GatC"/>
    <property type="match status" value="1"/>
</dbReference>
<sequence>MKLTKLEVEKIAKLSRLELSKDEKELYASQLSKVLDYVEKLNEVNTENVATTAQVTGLENVYRDDKVSQCDFQKELVRQASETEGDLIKTKSVF</sequence>
<proteinExistence type="inferred from homology"/>
<accession>A0A1G1XP70</accession>
<name>A0A1G1XP70_9BACT</name>
<evidence type="ECO:0000313" key="2">
    <source>
        <dbReference type="EMBL" id="OGY41869.1"/>
    </source>
</evidence>
<comment type="caution">
    <text evidence="2">The sequence shown here is derived from an EMBL/GenBank/DDBJ whole genome shotgun (WGS) entry which is preliminary data.</text>
</comment>
<dbReference type="GO" id="GO:0050566">
    <property type="term" value="F:asparaginyl-tRNA synthase (glutamine-hydrolyzing) activity"/>
    <property type="evidence" value="ECO:0007669"/>
    <property type="project" value="RHEA"/>
</dbReference>
<dbReference type="Pfam" id="PF02686">
    <property type="entry name" value="GatC"/>
    <property type="match status" value="1"/>
</dbReference>
<comment type="similarity">
    <text evidence="1">Belongs to the GatC family.</text>
</comment>
<dbReference type="GO" id="GO:0006412">
    <property type="term" value="P:translation"/>
    <property type="evidence" value="ECO:0007669"/>
    <property type="project" value="UniProtKB-UniRule"/>
</dbReference>
<gene>
    <name evidence="1" type="primary">gatC</name>
    <name evidence="2" type="ORF">A2Y82_05435</name>
</gene>
<dbReference type="NCBIfam" id="TIGR00135">
    <property type="entry name" value="gatC"/>
    <property type="match status" value="1"/>
</dbReference>
<keyword evidence="1" id="KW-0547">Nucleotide-binding</keyword>
<comment type="catalytic activity">
    <reaction evidence="1">
        <text>L-glutamyl-tRNA(Gln) + L-glutamine + ATP + H2O = L-glutaminyl-tRNA(Gln) + L-glutamate + ADP + phosphate + H(+)</text>
        <dbReference type="Rhea" id="RHEA:17521"/>
        <dbReference type="Rhea" id="RHEA-COMP:9681"/>
        <dbReference type="Rhea" id="RHEA-COMP:9684"/>
        <dbReference type="ChEBI" id="CHEBI:15377"/>
        <dbReference type="ChEBI" id="CHEBI:15378"/>
        <dbReference type="ChEBI" id="CHEBI:29985"/>
        <dbReference type="ChEBI" id="CHEBI:30616"/>
        <dbReference type="ChEBI" id="CHEBI:43474"/>
        <dbReference type="ChEBI" id="CHEBI:58359"/>
        <dbReference type="ChEBI" id="CHEBI:78520"/>
        <dbReference type="ChEBI" id="CHEBI:78521"/>
        <dbReference type="ChEBI" id="CHEBI:456216"/>
    </reaction>
</comment>